<dbReference type="Proteomes" id="UP001306950">
    <property type="component" value="Unassembled WGS sequence"/>
</dbReference>
<sequence>MAKNRRFIHDRTGLVLELESSKEHDVVNAGSLRVAHAIVRDKGILATDSGEHYTYPTDKYEGRFDEVGDFNLRVHGTENWAIVYDHTSSEFIFGTGLRCVRGRSISFRGEYKDLTPSVTLGRRVISLVLFEEGLNVLLAVGEKQVAMIRIIDKDEAPFAVANLYLHVYLKYQYDPWLLPRLKDWILNRYYE</sequence>
<accession>A0ABU7VZC5</accession>
<proteinExistence type="predicted"/>
<comment type="caution">
    <text evidence="1">The sequence shown here is derived from an EMBL/GenBank/DDBJ whole genome shotgun (WGS) entry which is preliminary data.</text>
</comment>
<dbReference type="RefSeq" id="WP_331849217.1">
    <property type="nucleotide sequence ID" value="NZ_JAZHPZ010000023.1"/>
</dbReference>
<gene>
    <name evidence="1" type="ORF">V3851_25340</name>
</gene>
<evidence type="ECO:0000313" key="1">
    <source>
        <dbReference type="EMBL" id="MEF2969112.1"/>
    </source>
</evidence>
<keyword evidence="2" id="KW-1185">Reference proteome</keyword>
<protein>
    <submittedName>
        <fullName evidence="1">Uncharacterized protein</fullName>
    </submittedName>
</protein>
<dbReference type="EMBL" id="JAZHPZ010000023">
    <property type="protein sequence ID" value="MEF2969112.1"/>
    <property type="molecule type" value="Genomic_DNA"/>
</dbReference>
<name>A0ABU7VZC5_9BACL</name>
<reference evidence="1 2" key="1">
    <citation type="submission" date="2024-02" db="EMBL/GenBank/DDBJ databases">
        <title>A nitrogen-fixing paenibacillus bacterium.</title>
        <authorList>
            <person name="Zhang W.L."/>
            <person name="Chen S.F."/>
        </authorList>
    </citation>
    <scope>NUCLEOTIDE SEQUENCE [LARGE SCALE GENOMIC DNA]</scope>
    <source>
        <strain evidence="1 2">M1</strain>
    </source>
</reference>
<evidence type="ECO:0000313" key="2">
    <source>
        <dbReference type="Proteomes" id="UP001306950"/>
    </source>
</evidence>
<organism evidence="1 2">
    <name type="scientific">Paenibacillus haidiansis</name>
    <dbReference type="NCBI Taxonomy" id="1574488"/>
    <lineage>
        <taxon>Bacteria</taxon>
        <taxon>Bacillati</taxon>
        <taxon>Bacillota</taxon>
        <taxon>Bacilli</taxon>
        <taxon>Bacillales</taxon>
        <taxon>Paenibacillaceae</taxon>
        <taxon>Paenibacillus</taxon>
    </lineage>
</organism>